<protein>
    <submittedName>
        <fullName evidence="2">Uncharacterized protein LOC113859396</fullName>
    </submittedName>
</protein>
<keyword evidence="1" id="KW-1185">Reference proteome</keyword>
<dbReference type="Proteomes" id="UP000694853">
    <property type="component" value="Unplaced"/>
</dbReference>
<proteinExistence type="predicted"/>
<name>A0A8B8L025_ABRPR</name>
<dbReference type="Gene3D" id="2.40.70.10">
    <property type="entry name" value="Acid Proteases"/>
    <property type="match status" value="1"/>
</dbReference>
<reference evidence="2" key="2">
    <citation type="submission" date="2025-08" db="UniProtKB">
        <authorList>
            <consortium name="RefSeq"/>
        </authorList>
    </citation>
    <scope>IDENTIFICATION</scope>
    <source>
        <tissue evidence="2">Young leaves</tissue>
    </source>
</reference>
<sequence length="391" mass="44135">MAKVGEASGPGNNNQKNPRRLLGEYSQQLGSRYFSSIVRPVKGVEMKPALLSLITSNQFARMDHENPYNNLTTFYELKSKNLAAISSKSKFNPVGGCGKKVPSVPSQPKRLSHKEPMSLCVKHDALMKDSEEAITIIDALAASDFQAHHDRSNPLPPKRRVLELDTQNVNPNKHCKSITTRKGTVIGKGIGDILNQEVEERGKKKKKDKEVVKVPPMKNLPYPHAPSKKDKERQFTRFLDILKRLQINIFFTEAMEQMPTYAKFMKELLTQKKRLSEKETVKLEVGRSAIIQRSLPQKSKDPGSFTLPVTIGQLATGKALLYLGASISLMPLSMLKRIGDVEVRLIRMTLHLIDRSVKYLYGIVEDLLVKDDKFMFLVDFVVMDMEEDSEV</sequence>
<dbReference type="AlphaFoldDB" id="A0A8B8L025"/>
<dbReference type="OrthoDB" id="778454at2759"/>
<dbReference type="PANTHER" id="PTHR33067">
    <property type="entry name" value="RNA-DIRECTED DNA POLYMERASE-RELATED"/>
    <property type="match status" value="1"/>
</dbReference>
<accession>A0A8B8L025</accession>
<evidence type="ECO:0000313" key="1">
    <source>
        <dbReference type="Proteomes" id="UP000694853"/>
    </source>
</evidence>
<dbReference type="CDD" id="cd00303">
    <property type="entry name" value="retropepsin_like"/>
    <property type="match status" value="1"/>
</dbReference>
<gene>
    <name evidence="2" type="primary">LOC113859396</name>
</gene>
<dbReference type="KEGG" id="aprc:113859396"/>
<dbReference type="InterPro" id="IPR021109">
    <property type="entry name" value="Peptidase_aspartic_dom_sf"/>
</dbReference>
<evidence type="ECO:0000313" key="2">
    <source>
        <dbReference type="RefSeq" id="XP_027347984.1"/>
    </source>
</evidence>
<reference evidence="1" key="1">
    <citation type="journal article" date="2019" name="Toxins">
        <title>Detection of Abrin-Like and Prepropulchellin-Like Toxin Genes and Transcripts Using Whole Genome Sequencing and Full-Length Transcript Sequencing of Abrus precatorius.</title>
        <authorList>
            <person name="Hovde B.T."/>
            <person name="Daligault H.E."/>
            <person name="Hanschen E.R."/>
            <person name="Kunde Y.A."/>
            <person name="Johnson M.B."/>
            <person name="Starkenburg S.R."/>
            <person name="Johnson S.L."/>
        </authorList>
    </citation>
    <scope>NUCLEOTIDE SEQUENCE [LARGE SCALE GENOMIC DNA]</scope>
</reference>
<dbReference type="PANTHER" id="PTHR33067:SF35">
    <property type="entry name" value="ASPARTIC PEPTIDASE DDI1-TYPE DOMAIN-CONTAINING PROTEIN"/>
    <property type="match status" value="1"/>
</dbReference>
<dbReference type="GeneID" id="113859396"/>
<dbReference type="RefSeq" id="XP_027347984.1">
    <property type="nucleotide sequence ID" value="XM_027492183.1"/>
</dbReference>
<organism evidence="1 2">
    <name type="scientific">Abrus precatorius</name>
    <name type="common">Indian licorice</name>
    <name type="synonym">Glycine abrus</name>
    <dbReference type="NCBI Taxonomy" id="3816"/>
    <lineage>
        <taxon>Eukaryota</taxon>
        <taxon>Viridiplantae</taxon>
        <taxon>Streptophyta</taxon>
        <taxon>Embryophyta</taxon>
        <taxon>Tracheophyta</taxon>
        <taxon>Spermatophyta</taxon>
        <taxon>Magnoliopsida</taxon>
        <taxon>eudicotyledons</taxon>
        <taxon>Gunneridae</taxon>
        <taxon>Pentapetalae</taxon>
        <taxon>rosids</taxon>
        <taxon>fabids</taxon>
        <taxon>Fabales</taxon>
        <taxon>Fabaceae</taxon>
        <taxon>Papilionoideae</taxon>
        <taxon>50 kb inversion clade</taxon>
        <taxon>NPAAA clade</taxon>
        <taxon>indigoferoid/millettioid clade</taxon>
        <taxon>Abreae</taxon>
        <taxon>Abrus</taxon>
    </lineage>
</organism>